<gene>
    <name evidence="11" type="ORF">GOEFS_115_00510</name>
</gene>
<dbReference type="InterPro" id="IPR011009">
    <property type="entry name" value="Kinase-like_dom_sf"/>
</dbReference>
<dbReference type="Gene3D" id="1.10.510.10">
    <property type="entry name" value="Transferase(Phosphotransferase) domain 1"/>
    <property type="match status" value="1"/>
</dbReference>
<dbReference type="Pfam" id="PF00069">
    <property type="entry name" value="Pkinase"/>
    <property type="match status" value="1"/>
</dbReference>
<dbReference type="Gene3D" id="3.30.200.20">
    <property type="entry name" value="Phosphorylase Kinase, domain 1"/>
    <property type="match status" value="1"/>
</dbReference>
<evidence type="ECO:0000313" key="11">
    <source>
        <dbReference type="EMBL" id="GAB20411.1"/>
    </source>
</evidence>
<dbReference type="PANTHER" id="PTHR43289">
    <property type="entry name" value="MITOGEN-ACTIVATED PROTEIN KINASE KINASE KINASE 20-RELATED"/>
    <property type="match status" value="1"/>
</dbReference>
<dbReference type="PROSITE" id="PS00108">
    <property type="entry name" value="PROTEIN_KINASE_ST"/>
    <property type="match status" value="1"/>
</dbReference>
<evidence type="ECO:0000256" key="7">
    <source>
        <dbReference type="PROSITE-ProRule" id="PRU10141"/>
    </source>
</evidence>
<accession>H0R5R0</accession>
<keyword evidence="2 11" id="KW-0723">Serine/threonine-protein kinase</keyword>
<dbReference type="InterPro" id="IPR000719">
    <property type="entry name" value="Prot_kinase_dom"/>
</dbReference>
<evidence type="ECO:0000256" key="9">
    <source>
        <dbReference type="SAM" id="Phobius"/>
    </source>
</evidence>
<feature type="binding site" evidence="7">
    <location>
        <position position="42"/>
    </location>
    <ligand>
        <name>ATP</name>
        <dbReference type="ChEBI" id="CHEBI:30616"/>
    </ligand>
</feature>
<dbReference type="PROSITE" id="PS00107">
    <property type="entry name" value="PROTEIN_KINASE_ATP"/>
    <property type="match status" value="1"/>
</dbReference>
<evidence type="ECO:0000256" key="3">
    <source>
        <dbReference type="ARBA" id="ARBA00022679"/>
    </source>
</evidence>
<evidence type="ECO:0000256" key="1">
    <source>
        <dbReference type="ARBA" id="ARBA00012513"/>
    </source>
</evidence>
<evidence type="ECO:0000259" key="10">
    <source>
        <dbReference type="PROSITE" id="PS50011"/>
    </source>
</evidence>
<dbReference type="PANTHER" id="PTHR43289:SF6">
    <property type="entry name" value="SERINE_THREONINE-PROTEIN KINASE NEKL-3"/>
    <property type="match status" value="1"/>
</dbReference>
<dbReference type="InterPro" id="IPR017441">
    <property type="entry name" value="Protein_kinase_ATP_BS"/>
</dbReference>
<protein>
    <recommendedName>
        <fullName evidence="1">non-specific serine/threonine protein kinase</fullName>
        <ecNumber evidence="1">2.7.11.1</ecNumber>
    </recommendedName>
</protein>
<evidence type="ECO:0000256" key="5">
    <source>
        <dbReference type="ARBA" id="ARBA00022777"/>
    </source>
</evidence>
<dbReference type="EMBL" id="BAEH01000115">
    <property type="protein sequence ID" value="GAB20411.1"/>
    <property type="molecule type" value="Genomic_DNA"/>
</dbReference>
<feature type="transmembrane region" description="Helical" evidence="9">
    <location>
        <begin position="392"/>
        <end position="415"/>
    </location>
</feature>
<reference evidence="11 12" key="1">
    <citation type="submission" date="2011-12" db="EMBL/GenBank/DDBJ databases">
        <title>Whole genome shotgun sequence of Gordonia effusa NBRC 100432.</title>
        <authorList>
            <person name="Yoshida I."/>
            <person name="Takarada H."/>
            <person name="Hosoyama A."/>
            <person name="Tsuchikane K."/>
            <person name="Katsumata H."/>
            <person name="Yamazaki S."/>
            <person name="Fujita N."/>
        </authorList>
    </citation>
    <scope>NUCLEOTIDE SEQUENCE [LARGE SCALE GENOMIC DNA]</scope>
    <source>
        <strain evidence="11 12">NBRC 100432</strain>
    </source>
</reference>
<keyword evidence="12" id="KW-1185">Reference proteome</keyword>
<dbReference type="OrthoDB" id="5169909at2"/>
<sequence>MSESRVGTQFGPYRLDELLGRGGMGEVYRAYDTEKGRVVALKLLNPSLANDQVYQERFRRESRMVARLGEPHIIPIHDFGDLEGVLYLDMRLVSGRDLRKVLTDAGKLTPERAVAIVGQIAQALDAAHADGLVHRDVKPENILVTESDFAYLVDFGIAQSDSSTHLTQAGSTIGSFAYMAPEQFDNETASSASDIYALAAVFFECLTGQVPHPAATVSKAIKAAVLDPTPTLRSLDSHLPAALEPVIARALAKAPEQRYPSAAEFATEAHAAIDIDSAEASTSEHTISLLKPDHSPVPSAGATTEVIESAAPGAYDETQYRVPAYSPTVIRPSGPVQLGPGNVSAPQPGSVSQPHAGYLSQPQPAYVPQPVSVPSAYVTGPPYPPPPQQRSLIPILAGIAVVLLILLGAAIFIVATSQGDSTPVSDDSIVTQTVTSTQDAPSATVPAPESTQCDTTVGVGTSVTSCAFAFAVRDEYLRTGAKGQSRQVIAYSPKTFQSYVMNCNPEGDVVACRGGNNAVVVIY</sequence>
<keyword evidence="9" id="KW-0812">Transmembrane</keyword>
<keyword evidence="9" id="KW-1133">Transmembrane helix</keyword>
<dbReference type="RefSeq" id="WP_007319746.1">
    <property type="nucleotide sequence ID" value="NZ_BAEH01000115.1"/>
</dbReference>
<dbReference type="GO" id="GO:0004674">
    <property type="term" value="F:protein serine/threonine kinase activity"/>
    <property type="evidence" value="ECO:0007669"/>
    <property type="project" value="UniProtKB-KW"/>
</dbReference>
<dbReference type="SMART" id="SM00220">
    <property type="entry name" value="S_TKc"/>
    <property type="match status" value="1"/>
</dbReference>
<dbReference type="AlphaFoldDB" id="H0R5R0"/>
<dbReference type="eggNOG" id="COG0515">
    <property type="taxonomic scope" value="Bacteria"/>
</dbReference>
<name>H0R5R0_9ACTN</name>
<dbReference type="FunFam" id="1.10.510.10:FF:000021">
    <property type="entry name" value="Serine/threonine protein kinase"/>
    <property type="match status" value="1"/>
</dbReference>
<evidence type="ECO:0000256" key="8">
    <source>
        <dbReference type="SAM" id="MobiDB-lite"/>
    </source>
</evidence>
<keyword evidence="3" id="KW-0808">Transferase</keyword>
<dbReference type="PROSITE" id="PS50011">
    <property type="entry name" value="PROTEIN_KINASE_DOM"/>
    <property type="match status" value="1"/>
</dbReference>
<feature type="domain" description="Protein kinase" evidence="10">
    <location>
        <begin position="13"/>
        <end position="273"/>
    </location>
</feature>
<dbReference type="EC" id="2.7.11.1" evidence="1"/>
<dbReference type="GO" id="GO:0005524">
    <property type="term" value="F:ATP binding"/>
    <property type="evidence" value="ECO:0007669"/>
    <property type="project" value="UniProtKB-UniRule"/>
</dbReference>
<comment type="caution">
    <text evidence="11">The sequence shown here is derived from an EMBL/GenBank/DDBJ whole genome shotgun (WGS) entry which is preliminary data.</text>
</comment>
<proteinExistence type="predicted"/>
<dbReference type="CDD" id="cd14014">
    <property type="entry name" value="STKc_PknB_like"/>
    <property type="match status" value="1"/>
</dbReference>
<keyword evidence="9" id="KW-0472">Membrane</keyword>
<dbReference type="Proteomes" id="UP000035034">
    <property type="component" value="Unassembled WGS sequence"/>
</dbReference>
<dbReference type="InterPro" id="IPR008271">
    <property type="entry name" value="Ser/Thr_kinase_AS"/>
</dbReference>
<dbReference type="STRING" id="1077974.GOEFS_115_00510"/>
<evidence type="ECO:0000256" key="4">
    <source>
        <dbReference type="ARBA" id="ARBA00022741"/>
    </source>
</evidence>
<evidence type="ECO:0000256" key="6">
    <source>
        <dbReference type="ARBA" id="ARBA00022840"/>
    </source>
</evidence>
<keyword evidence="5 11" id="KW-0418">Kinase</keyword>
<evidence type="ECO:0000313" key="12">
    <source>
        <dbReference type="Proteomes" id="UP000035034"/>
    </source>
</evidence>
<evidence type="ECO:0000256" key="2">
    <source>
        <dbReference type="ARBA" id="ARBA00022527"/>
    </source>
</evidence>
<feature type="region of interest" description="Disordered" evidence="8">
    <location>
        <begin position="335"/>
        <end position="358"/>
    </location>
</feature>
<keyword evidence="4 7" id="KW-0547">Nucleotide-binding</keyword>
<keyword evidence="6 7" id="KW-0067">ATP-binding</keyword>
<organism evidence="11 12">
    <name type="scientific">Gordonia effusa NBRC 100432</name>
    <dbReference type="NCBI Taxonomy" id="1077974"/>
    <lineage>
        <taxon>Bacteria</taxon>
        <taxon>Bacillati</taxon>
        <taxon>Actinomycetota</taxon>
        <taxon>Actinomycetes</taxon>
        <taxon>Mycobacteriales</taxon>
        <taxon>Gordoniaceae</taxon>
        <taxon>Gordonia</taxon>
    </lineage>
</organism>
<feature type="compositionally biased region" description="Polar residues" evidence="8">
    <location>
        <begin position="344"/>
        <end position="353"/>
    </location>
</feature>
<dbReference type="SUPFAM" id="SSF56112">
    <property type="entry name" value="Protein kinase-like (PK-like)"/>
    <property type="match status" value="1"/>
</dbReference>